<sequence length="118" mass="13241">MGRFTYDSSVSADFDDRELAHLQAVIVAKIRRGERFTFTWKIDISLGGGRTSVYLYPGVKLAFRYEGGHTPQLNPSWLRMLTDAANSPQGLHVLDEPAGRTPDQLARDADRRNHPVEA</sequence>
<evidence type="ECO:0000313" key="3">
    <source>
        <dbReference type="EMBL" id="RWR13230.1"/>
    </source>
</evidence>
<dbReference type="EMBL" id="RBZY01000128">
    <property type="protein sequence ID" value="RWR13230.1"/>
    <property type="molecule type" value="Genomic_DNA"/>
</dbReference>
<organism evidence="3 4">
    <name type="scientific">Microbacterium enclense</name>
    <dbReference type="NCBI Taxonomy" id="993073"/>
    <lineage>
        <taxon>Bacteria</taxon>
        <taxon>Bacillati</taxon>
        <taxon>Actinomycetota</taxon>
        <taxon>Actinomycetes</taxon>
        <taxon>Micrococcales</taxon>
        <taxon>Microbacteriaceae</taxon>
        <taxon>Microbacterium</taxon>
    </lineage>
</organism>
<gene>
    <name evidence="3" type="ORF">D8Y23_16520</name>
</gene>
<evidence type="ECO:0000313" key="4">
    <source>
        <dbReference type="Proteomes" id="UP000285970"/>
    </source>
</evidence>
<protein>
    <submittedName>
        <fullName evidence="3">ATP-dependent DNA ligase</fullName>
    </submittedName>
</protein>
<keyword evidence="3" id="KW-0436">Ligase</keyword>
<dbReference type="OrthoDB" id="5123855at2"/>
<accession>A0A443IYK5</accession>
<dbReference type="Proteomes" id="UP000285970">
    <property type="component" value="Unassembled WGS sequence"/>
</dbReference>
<proteinExistence type="predicted"/>
<dbReference type="InterPro" id="IPR057204">
    <property type="entry name" value="DUF7882"/>
</dbReference>
<evidence type="ECO:0000259" key="2">
    <source>
        <dbReference type="Pfam" id="PF25355"/>
    </source>
</evidence>
<dbReference type="RefSeq" id="WP_108320225.1">
    <property type="nucleotide sequence ID" value="NZ_CBDRLV010000010.1"/>
</dbReference>
<feature type="domain" description="DUF7882" evidence="2">
    <location>
        <begin position="1"/>
        <end position="96"/>
    </location>
</feature>
<reference evidence="3 4" key="1">
    <citation type="journal article" date="2018" name="Front. Microbiol.">
        <title>Novel Insights Into Bacterial Dimethylsulfoniopropionate Catabolism in the East China Sea.</title>
        <authorList>
            <person name="Liu J."/>
            <person name="Liu J."/>
            <person name="Zhang S.H."/>
            <person name="Liang J."/>
            <person name="Lin H."/>
            <person name="Song D."/>
            <person name="Yang G.P."/>
            <person name="Todd J.D."/>
            <person name="Zhang X.H."/>
        </authorList>
    </citation>
    <scope>NUCLEOTIDE SEQUENCE [LARGE SCALE GENOMIC DNA]</scope>
    <source>
        <strain evidence="3 4">ZYFD042</strain>
    </source>
</reference>
<evidence type="ECO:0000256" key="1">
    <source>
        <dbReference type="SAM" id="MobiDB-lite"/>
    </source>
</evidence>
<feature type="compositionally biased region" description="Basic and acidic residues" evidence="1">
    <location>
        <begin position="105"/>
        <end position="118"/>
    </location>
</feature>
<comment type="caution">
    <text evidence="3">The sequence shown here is derived from an EMBL/GenBank/DDBJ whole genome shotgun (WGS) entry which is preliminary data.</text>
</comment>
<name>A0A443IYK5_9MICO</name>
<dbReference type="GO" id="GO:0016874">
    <property type="term" value="F:ligase activity"/>
    <property type="evidence" value="ECO:0007669"/>
    <property type="project" value="UniProtKB-KW"/>
</dbReference>
<feature type="region of interest" description="Disordered" evidence="1">
    <location>
        <begin position="89"/>
        <end position="118"/>
    </location>
</feature>
<dbReference type="Pfam" id="PF25355">
    <property type="entry name" value="DUF7882"/>
    <property type="match status" value="1"/>
</dbReference>
<dbReference type="AlphaFoldDB" id="A0A443IYK5"/>